<keyword evidence="6" id="KW-0511">Multifunctional enzyme</keyword>
<reference evidence="7 8" key="1">
    <citation type="journal article" date="2019" name="Int. J. Syst. Evol. Microbiol.">
        <title>The Global Catalogue of Microorganisms (GCM) 10K type strain sequencing project: providing services to taxonomists for standard genome sequencing and annotation.</title>
        <authorList>
            <consortium name="The Broad Institute Genomics Platform"/>
            <consortium name="The Broad Institute Genome Sequencing Center for Infectious Disease"/>
            <person name="Wu L."/>
            <person name="Ma J."/>
        </authorList>
    </citation>
    <scope>NUCLEOTIDE SEQUENCE [LARGE SCALE GENOMIC DNA]</scope>
    <source>
        <strain evidence="7 8">JCM 3146</strain>
    </source>
</reference>
<gene>
    <name evidence="6 7" type="primary">argJ</name>
    <name evidence="7" type="ORF">GCM10010151_03990</name>
</gene>
<feature type="site" description="Involved in the stabilization of negative charge on the oxyanion by the formation of the oxyanion hole" evidence="6">
    <location>
        <position position="109"/>
    </location>
</feature>
<feature type="binding site" evidence="6">
    <location>
        <position position="260"/>
    </location>
    <ligand>
        <name>substrate</name>
    </ligand>
</feature>
<keyword evidence="8" id="KW-1185">Reference proteome</keyword>
<dbReference type="HAMAP" id="MF_01106">
    <property type="entry name" value="ArgJ"/>
    <property type="match status" value="1"/>
</dbReference>
<feature type="binding site" evidence="6">
    <location>
        <position position="146"/>
    </location>
    <ligand>
        <name>substrate</name>
    </ligand>
</feature>
<comment type="similarity">
    <text evidence="1 6">Belongs to the ArgJ family.</text>
</comment>
<dbReference type="RefSeq" id="WP_252799966.1">
    <property type="nucleotide sequence ID" value="NZ_BAAABM010000007.1"/>
</dbReference>
<dbReference type="Gene3D" id="3.60.70.12">
    <property type="entry name" value="L-amino peptidase D-ALA esterase/amidase"/>
    <property type="match status" value="1"/>
</dbReference>
<comment type="subcellular location">
    <subcellularLocation>
        <location evidence="6">Cytoplasm</location>
    </subcellularLocation>
</comment>
<proteinExistence type="inferred from homology"/>
<dbReference type="Proteomes" id="UP001501822">
    <property type="component" value="Unassembled WGS sequence"/>
</dbReference>
<comment type="pathway">
    <text evidence="6">Amino-acid biosynthesis; L-arginine biosynthesis; N(2)-acetyl-L-ornithine from L-glutamate: step 1/4.</text>
</comment>
<keyword evidence="4 6" id="KW-0068">Autocatalytic cleavage</keyword>
<feature type="binding site" evidence="6">
    <location>
        <position position="384"/>
    </location>
    <ligand>
        <name>substrate</name>
    </ligand>
</feature>
<feature type="binding site" evidence="6">
    <location>
        <position position="379"/>
    </location>
    <ligand>
        <name>substrate</name>
    </ligand>
</feature>
<comment type="catalytic activity">
    <reaction evidence="6">
        <text>L-glutamate + acetyl-CoA = N-acetyl-L-glutamate + CoA + H(+)</text>
        <dbReference type="Rhea" id="RHEA:24292"/>
        <dbReference type="ChEBI" id="CHEBI:15378"/>
        <dbReference type="ChEBI" id="CHEBI:29985"/>
        <dbReference type="ChEBI" id="CHEBI:44337"/>
        <dbReference type="ChEBI" id="CHEBI:57287"/>
        <dbReference type="ChEBI" id="CHEBI:57288"/>
        <dbReference type="EC" id="2.3.1.1"/>
    </reaction>
</comment>
<comment type="catalytic activity">
    <reaction evidence="6">
        <text>N(2)-acetyl-L-ornithine + L-glutamate = N-acetyl-L-glutamate + L-ornithine</text>
        <dbReference type="Rhea" id="RHEA:15349"/>
        <dbReference type="ChEBI" id="CHEBI:29985"/>
        <dbReference type="ChEBI" id="CHEBI:44337"/>
        <dbReference type="ChEBI" id="CHEBI:46911"/>
        <dbReference type="ChEBI" id="CHEBI:57805"/>
        <dbReference type="EC" id="2.3.1.35"/>
    </reaction>
</comment>
<dbReference type="Pfam" id="PF01960">
    <property type="entry name" value="ArgJ"/>
    <property type="match status" value="1"/>
</dbReference>
<feature type="binding site" evidence="6">
    <location>
        <position position="180"/>
    </location>
    <ligand>
        <name>substrate</name>
    </ligand>
</feature>
<feature type="binding site" evidence="6">
    <location>
        <position position="169"/>
    </location>
    <ligand>
        <name>substrate</name>
    </ligand>
</feature>
<evidence type="ECO:0000256" key="1">
    <source>
        <dbReference type="ARBA" id="ARBA00006774"/>
    </source>
</evidence>
<evidence type="ECO:0000256" key="3">
    <source>
        <dbReference type="ARBA" id="ARBA00022679"/>
    </source>
</evidence>
<dbReference type="NCBIfam" id="NF003802">
    <property type="entry name" value="PRK05388.1"/>
    <property type="match status" value="1"/>
</dbReference>
<protein>
    <recommendedName>
        <fullName evidence="6">Arginine biosynthesis bifunctional protein ArgJ</fullName>
    </recommendedName>
    <domain>
        <recommendedName>
            <fullName evidence="6">Glutamate N-acetyltransferase</fullName>
            <ecNumber evidence="6">2.3.1.35</ecNumber>
        </recommendedName>
        <alternativeName>
            <fullName evidence="6">Ornithine acetyltransferase</fullName>
            <shortName evidence="6">OATase</shortName>
        </alternativeName>
        <alternativeName>
            <fullName evidence="6">Ornithine transacetylase</fullName>
        </alternativeName>
    </domain>
    <domain>
        <recommendedName>
            <fullName evidence="6">Amino-acid acetyltransferase</fullName>
            <ecNumber evidence="6">2.3.1.1</ecNumber>
        </recommendedName>
        <alternativeName>
            <fullName evidence="6">N-acetylglutamate synthase</fullName>
            <shortName evidence="6">AGSase</shortName>
        </alternativeName>
    </domain>
    <component>
        <recommendedName>
            <fullName evidence="6">Arginine biosynthesis bifunctional protein ArgJ alpha chain</fullName>
        </recommendedName>
    </component>
    <component>
        <recommendedName>
            <fullName evidence="6">Arginine biosynthesis bifunctional protein ArgJ beta chain</fullName>
        </recommendedName>
    </component>
</protein>
<comment type="function">
    <text evidence="6">Catalyzes two activities which are involved in the cyclic version of arginine biosynthesis: the synthesis of N-acetylglutamate from glutamate and acetyl-CoA as the acetyl donor, and of ornithine by transacetylation between N(2)-acetylornithine and glutamate.</text>
</comment>
<dbReference type="PANTHER" id="PTHR23100">
    <property type="entry name" value="ARGININE BIOSYNTHESIS BIFUNCTIONAL PROTEIN ARGJ"/>
    <property type="match status" value="1"/>
</dbReference>
<evidence type="ECO:0000313" key="7">
    <source>
        <dbReference type="EMBL" id="GAA0317354.1"/>
    </source>
</evidence>
<dbReference type="PANTHER" id="PTHR23100:SF0">
    <property type="entry name" value="ARGININE BIOSYNTHESIS BIFUNCTIONAL PROTEIN ARGJ, MITOCHONDRIAL"/>
    <property type="match status" value="1"/>
</dbReference>
<keyword evidence="6" id="KW-0055">Arginine biosynthesis</keyword>
<comment type="caution">
    <text evidence="7">The sequence shown here is derived from an EMBL/GenBank/DDBJ whole genome shotgun (WGS) entry which is preliminary data.</text>
</comment>
<evidence type="ECO:0000313" key="8">
    <source>
        <dbReference type="Proteomes" id="UP001501822"/>
    </source>
</evidence>
<comment type="subunit">
    <text evidence="2 6">Heterotetramer of two alpha and two beta chains.</text>
</comment>
<feature type="site" description="Involved in the stabilization of negative charge on the oxyanion by the formation of the oxyanion hole" evidence="6">
    <location>
        <position position="110"/>
    </location>
</feature>
<organism evidence="7 8">
    <name type="scientific">Actinoallomurus spadix</name>
    <dbReference type="NCBI Taxonomy" id="79912"/>
    <lineage>
        <taxon>Bacteria</taxon>
        <taxon>Bacillati</taxon>
        <taxon>Actinomycetota</taxon>
        <taxon>Actinomycetes</taxon>
        <taxon>Streptosporangiales</taxon>
        <taxon>Thermomonosporaceae</taxon>
        <taxon>Actinoallomurus</taxon>
    </lineage>
</organism>
<feature type="site" description="Cleavage; by autolysis" evidence="6">
    <location>
        <begin position="179"/>
        <end position="180"/>
    </location>
</feature>
<dbReference type="EMBL" id="BAAABM010000007">
    <property type="protein sequence ID" value="GAA0317354.1"/>
    <property type="molecule type" value="Genomic_DNA"/>
</dbReference>
<evidence type="ECO:0000256" key="6">
    <source>
        <dbReference type="HAMAP-Rule" id="MF_01106"/>
    </source>
</evidence>
<dbReference type="CDD" id="cd02152">
    <property type="entry name" value="OAT"/>
    <property type="match status" value="1"/>
</dbReference>
<name>A0ABN0VU47_9ACTN</name>
<comment type="pathway">
    <text evidence="6">Amino-acid biosynthesis; L-arginine biosynthesis; L-ornithine and N-acetyl-L-glutamate from L-glutamate and N(2)-acetyl-L-ornithine (cyclic): step 1/1.</text>
</comment>
<feature type="chain" id="PRO_5044900791" description="Arginine biosynthesis bifunctional protein ArgJ beta chain" evidence="6">
    <location>
        <begin position="180"/>
        <end position="384"/>
    </location>
</feature>
<feature type="chain" id="PRO_5044900792" description="Arginine biosynthesis bifunctional protein ArgJ alpha chain" evidence="6">
    <location>
        <begin position="1"/>
        <end position="179"/>
    </location>
</feature>
<evidence type="ECO:0000256" key="5">
    <source>
        <dbReference type="ARBA" id="ARBA00023315"/>
    </source>
</evidence>
<dbReference type="SUPFAM" id="SSF56266">
    <property type="entry name" value="DmpA/ArgJ-like"/>
    <property type="match status" value="1"/>
</dbReference>
<dbReference type="EC" id="2.3.1.1" evidence="6"/>
<dbReference type="InterPro" id="IPR042195">
    <property type="entry name" value="ArgJ_beta_C"/>
</dbReference>
<keyword evidence="6" id="KW-0028">Amino-acid biosynthesis</keyword>
<dbReference type="EC" id="2.3.1.35" evidence="6"/>
<sequence>MSVTAPLGFRAAGLAAGIKKGGERDLALVVNDGPSRAAAGVFTRNRVKAAPVLWSQQVLRGGRVRAVVLNSGGANACTGPAGFQDTHRTAEKVAGVLGDSAGEVAVCSTGLIGERLPMDPLLAGVEEAARELSRDGGLPAADAIRTTDTVAKIAFRRATEGYTVGGMAKGAGMLAPALATMLCVITTDADVDAATLDRVLRRACEVTFDRLDTDGCMSTNDTVLLLASGASGVTPSEDELARTVTDICADLSRQLLLDAEGASKAIAIEVVGAASDEDAVLVGRAVSRSNLLKCAIHGEDPNWGRVLAAVGTTDAVFEPDRLNVAINGVWVCRNGSVGDDRSKVDMRPRDVTITVDLGSGTHTATVHTTDLTADYVHENSAYSS</sequence>
<evidence type="ECO:0000256" key="4">
    <source>
        <dbReference type="ARBA" id="ARBA00022813"/>
    </source>
</evidence>
<feature type="active site" description="Nucleophile" evidence="6">
    <location>
        <position position="180"/>
    </location>
</feature>
<keyword evidence="5 6" id="KW-0012">Acyltransferase</keyword>
<accession>A0ABN0VU47</accession>
<keyword evidence="6" id="KW-0963">Cytoplasm</keyword>
<dbReference type="NCBIfam" id="TIGR00120">
    <property type="entry name" value="ArgJ"/>
    <property type="match status" value="1"/>
</dbReference>
<dbReference type="Gene3D" id="3.10.20.340">
    <property type="entry name" value="ArgJ beta chain, C-terminal domain"/>
    <property type="match status" value="1"/>
</dbReference>
<dbReference type="InterPro" id="IPR002813">
    <property type="entry name" value="Arg_biosynth_ArgJ"/>
</dbReference>
<evidence type="ECO:0000256" key="2">
    <source>
        <dbReference type="ARBA" id="ARBA00011475"/>
    </source>
</evidence>
<keyword evidence="3 6" id="KW-0808">Transferase</keyword>
<dbReference type="InterPro" id="IPR016117">
    <property type="entry name" value="ArgJ-like_dom_sf"/>
</dbReference>